<dbReference type="InterPro" id="IPR005110">
    <property type="entry name" value="MoeA_linker/N"/>
</dbReference>
<dbReference type="GO" id="GO:0006777">
    <property type="term" value="P:Mo-molybdopterin cofactor biosynthetic process"/>
    <property type="evidence" value="ECO:0007669"/>
    <property type="project" value="UniProtKB-UniRule"/>
</dbReference>
<dbReference type="InterPro" id="IPR036425">
    <property type="entry name" value="MoaB/Mog-like_dom_sf"/>
</dbReference>
<keyword evidence="5 11" id="KW-0500">Molybdenum</keyword>
<dbReference type="CDD" id="cd00887">
    <property type="entry name" value="MoeA"/>
    <property type="match status" value="1"/>
</dbReference>
<dbReference type="Gene3D" id="3.40.980.10">
    <property type="entry name" value="MoaB/Mog-like domain"/>
    <property type="match status" value="1"/>
</dbReference>
<evidence type="ECO:0000256" key="3">
    <source>
        <dbReference type="ARBA" id="ARBA00005046"/>
    </source>
</evidence>
<dbReference type="RefSeq" id="WP_182668428.1">
    <property type="nucleotide sequence ID" value="NZ_JACHTE010000002.1"/>
</dbReference>
<dbReference type="EC" id="2.10.1.1" evidence="11"/>
<keyword evidence="7 11" id="KW-0479">Metal-binding</keyword>
<evidence type="ECO:0000256" key="8">
    <source>
        <dbReference type="ARBA" id="ARBA00022842"/>
    </source>
</evidence>
<evidence type="ECO:0000256" key="4">
    <source>
        <dbReference type="ARBA" id="ARBA00010763"/>
    </source>
</evidence>
<feature type="domain" description="MoaB/Mog" evidence="12">
    <location>
        <begin position="183"/>
        <end position="320"/>
    </location>
</feature>
<dbReference type="GO" id="GO:0046872">
    <property type="term" value="F:metal ion binding"/>
    <property type="evidence" value="ECO:0007669"/>
    <property type="project" value="UniProtKB-UniRule"/>
</dbReference>
<keyword evidence="9 11" id="KW-0501">Molybdenum cofactor biosynthesis</keyword>
<dbReference type="FunFam" id="3.40.980.10:FF:000004">
    <property type="entry name" value="Molybdopterin molybdenumtransferase"/>
    <property type="match status" value="1"/>
</dbReference>
<evidence type="ECO:0000256" key="9">
    <source>
        <dbReference type="ARBA" id="ARBA00023150"/>
    </source>
</evidence>
<evidence type="ECO:0000256" key="1">
    <source>
        <dbReference type="ARBA" id="ARBA00001946"/>
    </source>
</evidence>
<dbReference type="UniPathway" id="UPA00344"/>
<proteinExistence type="inferred from homology"/>
<name>A0A7W3U2D9_9GAMM</name>
<dbReference type="Pfam" id="PF03454">
    <property type="entry name" value="MoeA_C"/>
    <property type="match status" value="1"/>
</dbReference>
<dbReference type="Proteomes" id="UP000552587">
    <property type="component" value="Unassembled WGS sequence"/>
</dbReference>
<dbReference type="Gene3D" id="2.170.190.11">
    <property type="entry name" value="Molybdopterin biosynthesis moea protein, domain 3"/>
    <property type="match status" value="1"/>
</dbReference>
<evidence type="ECO:0000256" key="2">
    <source>
        <dbReference type="ARBA" id="ARBA00002901"/>
    </source>
</evidence>
<evidence type="ECO:0000256" key="5">
    <source>
        <dbReference type="ARBA" id="ARBA00022505"/>
    </source>
</evidence>
<comment type="pathway">
    <text evidence="3 11">Cofactor biosynthesis; molybdopterin biosynthesis.</text>
</comment>
<evidence type="ECO:0000313" key="14">
    <source>
        <dbReference type="Proteomes" id="UP000552587"/>
    </source>
</evidence>
<dbReference type="PANTHER" id="PTHR10192:SF5">
    <property type="entry name" value="GEPHYRIN"/>
    <property type="match status" value="1"/>
</dbReference>
<keyword evidence="8 11" id="KW-0460">Magnesium</keyword>
<dbReference type="AlphaFoldDB" id="A0A7W3U2D9"/>
<dbReference type="EMBL" id="JACHTE010000002">
    <property type="protein sequence ID" value="MBB1087658.1"/>
    <property type="molecule type" value="Genomic_DNA"/>
</dbReference>
<dbReference type="Gene3D" id="2.40.340.10">
    <property type="entry name" value="MoeA, C-terminal, domain IV"/>
    <property type="match status" value="1"/>
</dbReference>
<evidence type="ECO:0000313" key="13">
    <source>
        <dbReference type="EMBL" id="MBB1087658.1"/>
    </source>
</evidence>
<organism evidence="13 14">
    <name type="scientific">Marilutibacter penaei</name>
    <dbReference type="NCBI Taxonomy" id="2759900"/>
    <lineage>
        <taxon>Bacteria</taxon>
        <taxon>Pseudomonadati</taxon>
        <taxon>Pseudomonadota</taxon>
        <taxon>Gammaproteobacteria</taxon>
        <taxon>Lysobacterales</taxon>
        <taxon>Lysobacteraceae</taxon>
        <taxon>Marilutibacter</taxon>
    </lineage>
</organism>
<dbReference type="SUPFAM" id="SSF63882">
    <property type="entry name" value="MoeA N-terminal region -like"/>
    <property type="match status" value="1"/>
</dbReference>
<reference evidence="13 14" key="1">
    <citation type="submission" date="2020-07" db="EMBL/GenBank/DDBJ databases">
        <authorList>
            <person name="Xu S."/>
            <person name="Li A."/>
        </authorList>
    </citation>
    <scope>NUCLEOTIDE SEQUENCE [LARGE SCALE GENOMIC DNA]</scope>
    <source>
        <strain evidence="13 14">SG-8</strain>
    </source>
</reference>
<dbReference type="Pfam" id="PF00994">
    <property type="entry name" value="MoCF_biosynth"/>
    <property type="match status" value="1"/>
</dbReference>
<evidence type="ECO:0000256" key="7">
    <source>
        <dbReference type="ARBA" id="ARBA00022723"/>
    </source>
</evidence>
<keyword evidence="14" id="KW-1185">Reference proteome</keyword>
<comment type="similarity">
    <text evidence="4 11">Belongs to the MoeA family.</text>
</comment>
<dbReference type="NCBIfam" id="NF045515">
    <property type="entry name" value="Glp_gephyrin"/>
    <property type="match status" value="1"/>
</dbReference>
<gene>
    <name evidence="13" type="ORF">H4F99_04045</name>
</gene>
<comment type="cofactor">
    <cofactor evidence="1 11">
        <name>Mg(2+)</name>
        <dbReference type="ChEBI" id="CHEBI:18420"/>
    </cofactor>
</comment>
<dbReference type="SUPFAM" id="SSF53218">
    <property type="entry name" value="Molybdenum cofactor biosynthesis proteins"/>
    <property type="match status" value="1"/>
</dbReference>
<dbReference type="Gene3D" id="3.90.105.10">
    <property type="entry name" value="Molybdopterin biosynthesis moea protein, domain 2"/>
    <property type="match status" value="1"/>
</dbReference>
<dbReference type="PANTHER" id="PTHR10192">
    <property type="entry name" value="MOLYBDOPTERIN BIOSYNTHESIS PROTEIN"/>
    <property type="match status" value="1"/>
</dbReference>
<comment type="caution">
    <text evidence="13">The sequence shown here is derived from an EMBL/GenBank/DDBJ whole genome shotgun (WGS) entry which is preliminary data.</text>
</comment>
<evidence type="ECO:0000256" key="6">
    <source>
        <dbReference type="ARBA" id="ARBA00022679"/>
    </source>
</evidence>
<dbReference type="SMART" id="SM00852">
    <property type="entry name" value="MoCF_biosynth"/>
    <property type="match status" value="1"/>
</dbReference>
<accession>A0A7W3U2D9</accession>
<sequence>MTPAPMRIGLDEALSILHQVAAAHRLDTEHLPLARCHGRVLQADIDAPMALPPFDNSAMDGFALRQADIAAAGGVLRLAGEQFAGPATGQAVGEGACLRITTGAPMPAGADTVVIKEDATVEGDRVTVPLETAAGRHVRRAGEDVMPGDRVLRAGDLLTPARVSLAASLGLDRLPVARRPTVAVFTTGDELIEPGLALAPGQIYDSNRELLMGLLRADGLEPTAWPRLPDDPRAVEVALRDAACAFDLVITCGAVSAGEKDHIPGVLERFGQVHFWKVRMKPGMPVLFGSLDRCRFLGLPGNPVSVLATWRALGQPLVDALQGRREARPRWRARLSASIVKRHPRLEFMRAWLDSDADGALRADPNPATASHRLRAVAEANALIVLPEGPCTLAEGDVVEVLPL</sequence>
<dbReference type="GO" id="GO:0061599">
    <property type="term" value="F:molybdopterin molybdotransferase activity"/>
    <property type="evidence" value="ECO:0007669"/>
    <property type="project" value="UniProtKB-UniRule"/>
</dbReference>
<dbReference type="InterPro" id="IPR001453">
    <property type="entry name" value="MoaB/Mog_dom"/>
</dbReference>
<keyword evidence="6 11" id="KW-0808">Transferase</keyword>
<dbReference type="InterPro" id="IPR038987">
    <property type="entry name" value="MoeA-like"/>
</dbReference>
<evidence type="ECO:0000256" key="11">
    <source>
        <dbReference type="RuleBase" id="RU365090"/>
    </source>
</evidence>
<dbReference type="Pfam" id="PF03453">
    <property type="entry name" value="MoeA_N"/>
    <property type="match status" value="1"/>
</dbReference>
<evidence type="ECO:0000259" key="12">
    <source>
        <dbReference type="SMART" id="SM00852"/>
    </source>
</evidence>
<evidence type="ECO:0000256" key="10">
    <source>
        <dbReference type="ARBA" id="ARBA00047317"/>
    </source>
</evidence>
<dbReference type="InterPro" id="IPR005111">
    <property type="entry name" value="MoeA_C_domain_IV"/>
</dbReference>
<dbReference type="GO" id="GO:0005829">
    <property type="term" value="C:cytosol"/>
    <property type="evidence" value="ECO:0007669"/>
    <property type="project" value="TreeGrafter"/>
</dbReference>
<dbReference type="InterPro" id="IPR036135">
    <property type="entry name" value="MoeA_linker/N_sf"/>
</dbReference>
<protein>
    <recommendedName>
        <fullName evidence="11">Molybdopterin molybdenumtransferase</fullName>
        <ecNumber evidence="11">2.10.1.1</ecNumber>
    </recommendedName>
</protein>
<dbReference type="InterPro" id="IPR036688">
    <property type="entry name" value="MoeA_C_domain_IV_sf"/>
</dbReference>
<comment type="function">
    <text evidence="2 11">Catalyzes the insertion of molybdate into adenylated molybdopterin with the concomitant release of AMP.</text>
</comment>
<dbReference type="SUPFAM" id="SSF63867">
    <property type="entry name" value="MoeA C-terminal domain-like"/>
    <property type="match status" value="1"/>
</dbReference>
<dbReference type="NCBIfam" id="TIGR00177">
    <property type="entry name" value="molyb_syn"/>
    <property type="match status" value="1"/>
</dbReference>
<comment type="catalytic activity">
    <reaction evidence="10">
        <text>adenylyl-molybdopterin + molybdate = Mo-molybdopterin + AMP + H(+)</text>
        <dbReference type="Rhea" id="RHEA:35047"/>
        <dbReference type="ChEBI" id="CHEBI:15378"/>
        <dbReference type="ChEBI" id="CHEBI:36264"/>
        <dbReference type="ChEBI" id="CHEBI:62727"/>
        <dbReference type="ChEBI" id="CHEBI:71302"/>
        <dbReference type="ChEBI" id="CHEBI:456215"/>
        <dbReference type="EC" id="2.10.1.1"/>
    </reaction>
</comment>